<evidence type="ECO:0000313" key="2">
    <source>
        <dbReference type="EMBL" id="KAF9781752.1"/>
    </source>
</evidence>
<evidence type="ECO:0000313" key="3">
    <source>
        <dbReference type="Proteomes" id="UP000736335"/>
    </source>
</evidence>
<sequence length="208" mass="23141">MTVKIGWSAVLAQVDPTSIRAPRVLPPPLPSLIPGTVSDTASSDATPEREQALEEFKARFELMKQQQKVQATSANTKDRLRGGSNPRAGAQVTSIGLMSHQTNHTVITRRNDPTCTMALAHPRLGVAQLPTIIRRGTRRVKTEALGEFTAHLYLPTGRCLRNTGDVFVRRLSPGPWKRSHDRDHRCKGHHSVTVDEQLMPAFRWCLQD</sequence>
<dbReference type="EMBL" id="WIUZ02000013">
    <property type="protein sequence ID" value="KAF9781752.1"/>
    <property type="molecule type" value="Genomic_DNA"/>
</dbReference>
<reference evidence="2" key="2">
    <citation type="submission" date="2020-11" db="EMBL/GenBank/DDBJ databases">
        <authorList>
            <consortium name="DOE Joint Genome Institute"/>
            <person name="Kuo A."/>
            <person name="Miyauchi S."/>
            <person name="Kiss E."/>
            <person name="Drula E."/>
            <person name="Kohler A."/>
            <person name="Sanchez-Garcia M."/>
            <person name="Andreopoulos B."/>
            <person name="Barry K.W."/>
            <person name="Bonito G."/>
            <person name="Buee M."/>
            <person name="Carver A."/>
            <person name="Chen C."/>
            <person name="Cichocki N."/>
            <person name="Clum A."/>
            <person name="Culley D."/>
            <person name="Crous P.W."/>
            <person name="Fauchery L."/>
            <person name="Girlanda M."/>
            <person name="Hayes R."/>
            <person name="Keri Z."/>
            <person name="Labutti K."/>
            <person name="Lipzen A."/>
            <person name="Lombard V."/>
            <person name="Magnuson J."/>
            <person name="Maillard F."/>
            <person name="Morin E."/>
            <person name="Murat C."/>
            <person name="Nolan M."/>
            <person name="Ohm R."/>
            <person name="Pangilinan J."/>
            <person name="Pereira M."/>
            <person name="Perotto S."/>
            <person name="Peter M."/>
            <person name="Riley R."/>
            <person name="Sitrit Y."/>
            <person name="Stielow B."/>
            <person name="Szollosi G."/>
            <person name="Zifcakova L."/>
            <person name="Stursova M."/>
            <person name="Spatafora J.W."/>
            <person name="Tedersoo L."/>
            <person name="Vaario L.-M."/>
            <person name="Yamada A."/>
            <person name="Yan M."/>
            <person name="Wang P."/>
            <person name="Xu J."/>
            <person name="Bruns T."/>
            <person name="Baldrian P."/>
            <person name="Vilgalys R."/>
            <person name="Henrissat B."/>
            <person name="Grigoriev I.V."/>
            <person name="Hibbett D."/>
            <person name="Nagy L.G."/>
            <person name="Martin F.M."/>
        </authorList>
    </citation>
    <scope>NUCLEOTIDE SEQUENCE</scope>
    <source>
        <strain evidence="2">UH-Tt-Lm1</strain>
    </source>
</reference>
<dbReference type="Proteomes" id="UP000736335">
    <property type="component" value="Unassembled WGS sequence"/>
</dbReference>
<protein>
    <submittedName>
        <fullName evidence="2">Uncharacterized protein</fullName>
    </submittedName>
</protein>
<reference evidence="2" key="1">
    <citation type="journal article" date="2020" name="Nat. Commun.">
        <title>Large-scale genome sequencing of mycorrhizal fungi provides insights into the early evolution of symbiotic traits.</title>
        <authorList>
            <person name="Miyauchi S."/>
            <person name="Kiss E."/>
            <person name="Kuo A."/>
            <person name="Drula E."/>
            <person name="Kohler A."/>
            <person name="Sanchez-Garcia M."/>
            <person name="Morin E."/>
            <person name="Andreopoulos B."/>
            <person name="Barry K.W."/>
            <person name="Bonito G."/>
            <person name="Buee M."/>
            <person name="Carver A."/>
            <person name="Chen C."/>
            <person name="Cichocki N."/>
            <person name="Clum A."/>
            <person name="Culley D."/>
            <person name="Crous P.W."/>
            <person name="Fauchery L."/>
            <person name="Girlanda M."/>
            <person name="Hayes R.D."/>
            <person name="Keri Z."/>
            <person name="LaButti K."/>
            <person name="Lipzen A."/>
            <person name="Lombard V."/>
            <person name="Magnuson J."/>
            <person name="Maillard F."/>
            <person name="Murat C."/>
            <person name="Nolan M."/>
            <person name="Ohm R.A."/>
            <person name="Pangilinan J."/>
            <person name="Pereira M.F."/>
            <person name="Perotto S."/>
            <person name="Peter M."/>
            <person name="Pfister S."/>
            <person name="Riley R."/>
            <person name="Sitrit Y."/>
            <person name="Stielow J.B."/>
            <person name="Szollosi G."/>
            <person name="Zifcakova L."/>
            <person name="Stursova M."/>
            <person name="Spatafora J.W."/>
            <person name="Tedersoo L."/>
            <person name="Vaario L.M."/>
            <person name="Yamada A."/>
            <person name="Yan M."/>
            <person name="Wang P."/>
            <person name="Xu J."/>
            <person name="Bruns T."/>
            <person name="Baldrian P."/>
            <person name="Vilgalys R."/>
            <person name="Dunand C."/>
            <person name="Henrissat B."/>
            <person name="Grigoriev I.V."/>
            <person name="Hibbett D."/>
            <person name="Nagy L.G."/>
            <person name="Martin F.M."/>
        </authorList>
    </citation>
    <scope>NUCLEOTIDE SEQUENCE</scope>
    <source>
        <strain evidence="2">UH-Tt-Lm1</strain>
    </source>
</reference>
<comment type="caution">
    <text evidence="2">The sequence shown here is derived from an EMBL/GenBank/DDBJ whole genome shotgun (WGS) entry which is preliminary data.</text>
</comment>
<keyword evidence="3" id="KW-1185">Reference proteome</keyword>
<accession>A0A9P6HBI6</accession>
<gene>
    <name evidence="2" type="ORF">BJ322DRAFT_242871</name>
</gene>
<organism evidence="2 3">
    <name type="scientific">Thelephora terrestris</name>
    <dbReference type="NCBI Taxonomy" id="56493"/>
    <lineage>
        <taxon>Eukaryota</taxon>
        <taxon>Fungi</taxon>
        <taxon>Dikarya</taxon>
        <taxon>Basidiomycota</taxon>
        <taxon>Agaricomycotina</taxon>
        <taxon>Agaricomycetes</taxon>
        <taxon>Thelephorales</taxon>
        <taxon>Thelephoraceae</taxon>
        <taxon>Thelephora</taxon>
    </lineage>
</organism>
<evidence type="ECO:0000256" key="1">
    <source>
        <dbReference type="SAM" id="MobiDB-lite"/>
    </source>
</evidence>
<proteinExistence type="predicted"/>
<feature type="region of interest" description="Disordered" evidence="1">
    <location>
        <begin position="67"/>
        <end position="88"/>
    </location>
</feature>
<name>A0A9P6HBI6_9AGAM</name>
<dbReference type="AlphaFoldDB" id="A0A9P6HBI6"/>